<accession>U6R8P1</accession>
<dbReference type="eggNOG" id="COG1555">
    <property type="taxonomic scope" value="Bacteria"/>
</dbReference>
<dbReference type="AlphaFoldDB" id="U6R8P1"/>
<comment type="caution">
    <text evidence="1">The sequence shown here is derived from an EMBL/GenBank/DDBJ whole genome shotgun (WGS) entry which is preliminary data.</text>
</comment>
<gene>
    <name evidence="1" type="ORF">HMPREF1534_03778</name>
</gene>
<proteinExistence type="predicted"/>
<dbReference type="EMBL" id="AQHY01000040">
    <property type="protein sequence ID" value="EOA52352.1"/>
    <property type="molecule type" value="Genomic_DNA"/>
</dbReference>
<dbReference type="HOGENOM" id="CLU_024854_0_0_10"/>
<protein>
    <recommendedName>
        <fullName evidence="3">Helix-hairpin-helix domain-containing protein</fullName>
    </recommendedName>
</protein>
<dbReference type="PATRIC" id="fig|1121098.3.peg.3856"/>
<name>U6R8P1_9BACT</name>
<dbReference type="InterPro" id="IPR010994">
    <property type="entry name" value="RuvA_2-like"/>
</dbReference>
<evidence type="ECO:0000313" key="2">
    <source>
        <dbReference type="Proteomes" id="UP000017831"/>
    </source>
</evidence>
<reference evidence="1 2" key="1">
    <citation type="submission" date="2013-04" db="EMBL/GenBank/DDBJ databases">
        <title>The Genome Sequence of Bacteroides massiliensis DSM 17679.</title>
        <authorList>
            <consortium name="The Broad Institute Genomics Platform"/>
            <person name="Earl A."/>
            <person name="Ward D."/>
            <person name="Feldgarden M."/>
            <person name="Gevers D."/>
            <person name="Martens E."/>
            <person name="Fenner L."/>
            <person name="Roux V."/>
            <person name="Mallet M.N."/>
            <person name="Raoult D."/>
            <person name="Walker B."/>
            <person name="Young S."/>
            <person name="Zeng Q."/>
            <person name="Gargeya S."/>
            <person name="Fitzgerald M."/>
            <person name="Haas B."/>
            <person name="Abouelleil A."/>
            <person name="Allen A.W."/>
            <person name="Alvarado L."/>
            <person name="Arachchi H.M."/>
            <person name="Berlin A.M."/>
            <person name="Chapman S.B."/>
            <person name="Gainer-Dewar J."/>
            <person name="Goldberg J."/>
            <person name="Griggs A."/>
            <person name="Gujja S."/>
            <person name="Hansen M."/>
            <person name="Howarth C."/>
            <person name="Imamovic A."/>
            <person name="Ireland A."/>
            <person name="Larimer J."/>
            <person name="McCowan C."/>
            <person name="Murphy C."/>
            <person name="Pearson M."/>
            <person name="Poon T.W."/>
            <person name="Priest M."/>
            <person name="Roberts A."/>
            <person name="Saif S."/>
            <person name="Shea T."/>
            <person name="Sisk P."/>
            <person name="Sykes S."/>
            <person name="Wortman J."/>
            <person name="Nusbaum C."/>
            <person name="Birren B."/>
        </authorList>
    </citation>
    <scope>NUCLEOTIDE SEQUENCE [LARGE SCALE GENOMIC DNA]</scope>
    <source>
        <strain evidence="2">B84634 / Timone 84634 / DSM 17679 / JCM 13223</strain>
    </source>
</reference>
<sequence length="686" mass="80588">MNRLLKSMLITCITIGFSVNNLSAQEAWEELAEQLIDEEGGEVFQWENNFEELSELRENPININTATKEQLERFPFLSDKLIENILYYLYKYGPMLSENELWMIEDINRQTIRCLQPFICFKHTEKEEYKPTLKQVLKYGKQELSTRVDMPFYTKSGYKLHTKEELKKNPNKQYLGYGYYHSLRYSFHYRDKIYLGLTAEKDAGEPFFAGQNRKGYDFYSPYLFIRNMGRIKSLAIGNYRLSYGYGLVINTDFGMGKTATLSTLGNKNRGIRKHSSTDEYNYFQGAAASYKLSKRWTTDAFYSYRKMDGIVNNRFITSLKKDGYHRLYREFEKKNMITNQVIGSNLNYNGKYCELGLTAVYNVFNKPLNPDLKPYNKFYPRGKDFYNVGGDYKFFWKHFSFLGETAIDKSGAVATMNMLSYSPKGGTQLIVMNRYYDAKYQSIYGRSIGEGSSVQNESGFYIGLETKLLRYIRMTCYGDFFYFPWKKYLVSEPGTKGFDGLIQLSYSPTYQLEMFIRYRYKNKKKDFTAEDKIKQTIPYIQQKCRYQLNYSLKDKLLLKTIADYVRVNYRNRSASTGFLLSQSAGYKFNDLPFQCDISCVWFNTDDYDSRLTIYEKNVLYAFSMPSFYYEGTRLAINVRYELNKHIMVQAKYGMTHYLNRDVIGSALEAIDGSTKGDLYLQLRMKF</sequence>
<evidence type="ECO:0008006" key="3">
    <source>
        <dbReference type="Google" id="ProtNLM"/>
    </source>
</evidence>
<evidence type="ECO:0000313" key="1">
    <source>
        <dbReference type="EMBL" id="EOA52352.1"/>
    </source>
</evidence>
<organism evidence="1 2">
    <name type="scientific">Phocaeicola massiliensis B84634 = Timone 84634 = DSM 17679 = JCM 13223</name>
    <dbReference type="NCBI Taxonomy" id="1121098"/>
    <lineage>
        <taxon>Bacteria</taxon>
        <taxon>Pseudomonadati</taxon>
        <taxon>Bacteroidota</taxon>
        <taxon>Bacteroidia</taxon>
        <taxon>Bacteroidales</taxon>
        <taxon>Bacteroidaceae</taxon>
        <taxon>Phocaeicola</taxon>
    </lineage>
</organism>
<dbReference type="STRING" id="1121098.HMPREF1534_03778"/>
<keyword evidence="2" id="KW-1185">Reference proteome</keyword>
<dbReference type="SUPFAM" id="SSF47781">
    <property type="entry name" value="RuvA domain 2-like"/>
    <property type="match status" value="1"/>
</dbReference>
<dbReference type="Proteomes" id="UP000017831">
    <property type="component" value="Unassembled WGS sequence"/>
</dbReference>